<sequence>MTSSLPSKPSFGLSHREQRIFLLSPSSNVLNPPPPVTVSSLQQLGSSSPAPVGTAEERSPLGAHWDMVNPAVTVE</sequence>
<accession>A0AAV4SLN0</accession>
<keyword evidence="3" id="KW-1185">Reference proteome</keyword>
<evidence type="ECO:0000256" key="1">
    <source>
        <dbReference type="SAM" id="MobiDB-lite"/>
    </source>
</evidence>
<comment type="caution">
    <text evidence="2">The sequence shown here is derived from an EMBL/GenBank/DDBJ whole genome shotgun (WGS) entry which is preliminary data.</text>
</comment>
<dbReference type="AlphaFoldDB" id="A0AAV4SLN0"/>
<reference evidence="2 3" key="1">
    <citation type="submission" date="2021-06" db="EMBL/GenBank/DDBJ databases">
        <title>Caerostris extrusa draft genome.</title>
        <authorList>
            <person name="Kono N."/>
            <person name="Arakawa K."/>
        </authorList>
    </citation>
    <scope>NUCLEOTIDE SEQUENCE [LARGE SCALE GENOMIC DNA]</scope>
</reference>
<dbReference type="EMBL" id="BPLR01009678">
    <property type="protein sequence ID" value="GIY33731.1"/>
    <property type="molecule type" value="Genomic_DNA"/>
</dbReference>
<dbReference type="Proteomes" id="UP001054945">
    <property type="component" value="Unassembled WGS sequence"/>
</dbReference>
<gene>
    <name evidence="2" type="ORF">CEXT_217291</name>
</gene>
<organism evidence="2 3">
    <name type="scientific">Caerostris extrusa</name>
    <name type="common">Bark spider</name>
    <name type="synonym">Caerostris bankana</name>
    <dbReference type="NCBI Taxonomy" id="172846"/>
    <lineage>
        <taxon>Eukaryota</taxon>
        <taxon>Metazoa</taxon>
        <taxon>Ecdysozoa</taxon>
        <taxon>Arthropoda</taxon>
        <taxon>Chelicerata</taxon>
        <taxon>Arachnida</taxon>
        <taxon>Araneae</taxon>
        <taxon>Araneomorphae</taxon>
        <taxon>Entelegynae</taxon>
        <taxon>Araneoidea</taxon>
        <taxon>Araneidae</taxon>
        <taxon>Caerostris</taxon>
    </lineage>
</organism>
<name>A0AAV4SLN0_CAEEX</name>
<protein>
    <submittedName>
        <fullName evidence="2">Uncharacterized protein</fullName>
    </submittedName>
</protein>
<evidence type="ECO:0000313" key="3">
    <source>
        <dbReference type="Proteomes" id="UP001054945"/>
    </source>
</evidence>
<proteinExistence type="predicted"/>
<evidence type="ECO:0000313" key="2">
    <source>
        <dbReference type="EMBL" id="GIY33731.1"/>
    </source>
</evidence>
<feature type="region of interest" description="Disordered" evidence="1">
    <location>
        <begin position="25"/>
        <end position="75"/>
    </location>
</feature>